<dbReference type="RefSeq" id="WP_049683379.1">
    <property type="nucleotide sequence ID" value="NZ_LFZW01000001.1"/>
</dbReference>
<dbReference type="Pfam" id="PF08282">
    <property type="entry name" value="Hydrolase_3"/>
    <property type="match status" value="1"/>
</dbReference>
<accession>A0A0K9H0J7</accession>
<dbReference type="Gene3D" id="3.30.1240.10">
    <property type="match status" value="1"/>
</dbReference>
<dbReference type="STRING" id="1679170.AC625_22880"/>
<evidence type="ECO:0008006" key="3">
    <source>
        <dbReference type="Google" id="ProtNLM"/>
    </source>
</evidence>
<dbReference type="InterPro" id="IPR023214">
    <property type="entry name" value="HAD_sf"/>
</dbReference>
<dbReference type="CDD" id="cd07516">
    <property type="entry name" value="HAD_Pase"/>
    <property type="match status" value="1"/>
</dbReference>
<dbReference type="SUPFAM" id="SSF56784">
    <property type="entry name" value="HAD-like"/>
    <property type="match status" value="1"/>
</dbReference>
<dbReference type="PANTHER" id="PTHR10000">
    <property type="entry name" value="PHOSPHOSERINE PHOSPHATASE"/>
    <property type="match status" value="1"/>
</dbReference>
<gene>
    <name evidence="1" type="ORF">AC625_22880</name>
</gene>
<proteinExistence type="predicted"/>
<dbReference type="NCBIfam" id="TIGR01484">
    <property type="entry name" value="HAD-SF-IIB"/>
    <property type="match status" value="1"/>
</dbReference>
<organism evidence="1 2">
    <name type="scientific">Peribacillus loiseleuriae</name>
    <dbReference type="NCBI Taxonomy" id="1679170"/>
    <lineage>
        <taxon>Bacteria</taxon>
        <taxon>Bacillati</taxon>
        <taxon>Bacillota</taxon>
        <taxon>Bacilli</taxon>
        <taxon>Bacillales</taxon>
        <taxon>Bacillaceae</taxon>
        <taxon>Peribacillus</taxon>
    </lineage>
</organism>
<dbReference type="SFLD" id="SFLDG01140">
    <property type="entry name" value="C2.B:_Phosphomannomutase_and_P"/>
    <property type="match status" value="1"/>
</dbReference>
<evidence type="ECO:0000313" key="1">
    <source>
        <dbReference type="EMBL" id="KMY52022.1"/>
    </source>
</evidence>
<sequence length="293" mass="32016">MIKTIATDMDGTLLNKVQKVSKENKDAIEAAQRQGIEVIVATGRSFEEARIALDEAKLNLPIIAANGAAVYTKDGQIVTSNPMSSEKGLETIEFLEKENLYFEVYTSNGVYSKNYEVSVAVLVDIILTANPDADPVKVRARAHDRLKMGFVKTITDYRELFTMPDVAIHKMLVFSSNLTALGKAAEEIKQFKGLAVSSSGLENLEISSESAQKGIALKNYLDEKGESIKFAMAIGDNFNDVSMFERVGRSVAMGNAPLEIQRLCQYVTAKNDEHGVAKAIQEVLKEAQAANNA</sequence>
<dbReference type="PROSITE" id="PS01229">
    <property type="entry name" value="COF_2"/>
    <property type="match status" value="1"/>
</dbReference>
<dbReference type="PATRIC" id="fig|1679170.3.peg.5155"/>
<dbReference type="EMBL" id="LFZW01000001">
    <property type="protein sequence ID" value="KMY52022.1"/>
    <property type="molecule type" value="Genomic_DNA"/>
</dbReference>
<dbReference type="AlphaFoldDB" id="A0A0K9H0J7"/>
<dbReference type="Gene3D" id="3.40.50.1000">
    <property type="entry name" value="HAD superfamily/HAD-like"/>
    <property type="match status" value="1"/>
</dbReference>
<dbReference type="NCBIfam" id="TIGR00099">
    <property type="entry name" value="Cof-subfamily"/>
    <property type="match status" value="1"/>
</dbReference>
<name>A0A0K9H0J7_9BACI</name>
<dbReference type="PANTHER" id="PTHR10000:SF55">
    <property type="entry name" value="5-AMINO-6-(5-PHOSPHO-D-RIBITYLAMINO)URACIL PHOSPHATASE YCSE"/>
    <property type="match status" value="1"/>
</dbReference>
<dbReference type="Proteomes" id="UP000037146">
    <property type="component" value="Unassembled WGS sequence"/>
</dbReference>
<dbReference type="InterPro" id="IPR000150">
    <property type="entry name" value="Cof"/>
</dbReference>
<dbReference type="GO" id="GO:0005829">
    <property type="term" value="C:cytosol"/>
    <property type="evidence" value="ECO:0007669"/>
    <property type="project" value="TreeGrafter"/>
</dbReference>
<dbReference type="SFLD" id="SFLDS00003">
    <property type="entry name" value="Haloacid_Dehalogenase"/>
    <property type="match status" value="1"/>
</dbReference>
<dbReference type="GO" id="GO:0000287">
    <property type="term" value="F:magnesium ion binding"/>
    <property type="evidence" value="ECO:0007669"/>
    <property type="project" value="TreeGrafter"/>
</dbReference>
<reference evidence="2" key="1">
    <citation type="submission" date="2015-07" db="EMBL/GenBank/DDBJ databases">
        <title>Genome sequencing project for genomic taxonomy and phylogenomics of Bacillus-like bacteria.</title>
        <authorList>
            <person name="Liu B."/>
            <person name="Wang J."/>
            <person name="Zhu Y."/>
            <person name="Liu G."/>
            <person name="Chen Q."/>
            <person name="Chen Z."/>
            <person name="Lan J."/>
            <person name="Che J."/>
            <person name="Ge C."/>
            <person name="Shi H."/>
            <person name="Pan Z."/>
            <person name="Liu X."/>
        </authorList>
    </citation>
    <scope>NUCLEOTIDE SEQUENCE [LARGE SCALE GENOMIC DNA]</scope>
    <source>
        <strain evidence="2">FJAT-27997</strain>
    </source>
</reference>
<dbReference type="OrthoDB" id="9806027at2"/>
<dbReference type="InterPro" id="IPR006379">
    <property type="entry name" value="HAD-SF_hydro_IIB"/>
</dbReference>
<evidence type="ECO:0000313" key="2">
    <source>
        <dbReference type="Proteomes" id="UP000037146"/>
    </source>
</evidence>
<dbReference type="GO" id="GO:0016791">
    <property type="term" value="F:phosphatase activity"/>
    <property type="evidence" value="ECO:0007669"/>
    <property type="project" value="UniProtKB-ARBA"/>
</dbReference>
<protein>
    <recommendedName>
        <fullName evidence="3">Hydrolase</fullName>
    </recommendedName>
</protein>
<comment type="caution">
    <text evidence="1">The sequence shown here is derived from an EMBL/GenBank/DDBJ whole genome shotgun (WGS) entry which is preliminary data.</text>
</comment>
<dbReference type="InterPro" id="IPR036412">
    <property type="entry name" value="HAD-like_sf"/>
</dbReference>
<keyword evidence="2" id="KW-1185">Reference proteome</keyword>